<dbReference type="InterPro" id="IPR002893">
    <property type="entry name" value="Znf_MYND"/>
</dbReference>
<keyword evidence="2 4" id="KW-0863">Zinc-finger</keyword>
<evidence type="ECO:0000256" key="4">
    <source>
        <dbReference type="PROSITE-ProRule" id="PRU00134"/>
    </source>
</evidence>
<evidence type="ECO:0000256" key="2">
    <source>
        <dbReference type="ARBA" id="ARBA00022771"/>
    </source>
</evidence>
<evidence type="ECO:0000256" key="3">
    <source>
        <dbReference type="ARBA" id="ARBA00022833"/>
    </source>
</evidence>
<organism evidence="6">
    <name type="scientific">Chromera velia CCMP2878</name>
    <dbReference type="NCBI Taxonomy" id="1169474"/>
    <lineage>
        <taxon>Eukaryota</taxon>
        <taxon>Sar</taxon>
        <taxon>Alveolata</taxon>
        <taxon>Colpodellida</taxon>
        <taxon>Chromeraceae</taxon>
        <taxon>Chromera</taxon>
    </lineage>
</organism>
<keyword evidence="3" id="KW-0862">Zinc</keyword>
<dbReference type="GO" id="GO:0008270">
    <property type="term" value="F:zinc ion binding"/>
    <property type="evidence" value="ECO:0007669"/>
    <property type="project" value="UniProtKB-KW"/>
</dbReference>
<accession>A0A0G4HUU3</accession>
<dbReference type="EMBL" id="CDMZ01003972">
    <property type="protein sequence ID" value="CEM48230.1"/>
    <property type="molecule type" value="Genomic_DNA"/>
</dbReference>
<dbReference type="SUPFAM" id="SSF144232">
    <property type="entry name" value="HIT/MYND zinc finger-like"/>
    <property type="match status" value="1"/>
</dbReference>
<evidence type="ECO:0000313" key="6">
    <source>
        <dbReference type="EMBL" id="CEM48230.1"/>
    </source>
</evidence>
<reference evidence="6" key="1">
    <citation type="submission" date="2014-11" db="EMBL/GenBank/DDBJ databases">
        <authorList>
            <person name="Otto D Thomas"/>
            <person name="Naeem Raeece"/>
        </authorList>
    </citation>
    <scope>NUCLEOTIDE SEQUENCE</scope>
</reference>
<gene>
    <name evidence="6" type="ORF">Cvel_8730</name>
</gene>
<dbReference type="Gene3D" id="6.10.140.2220">
    <property type="match status" value="1"/>
</dbReference>
<name>A0A0G4HUU3_9ALVE</name>
<dbReference type="AlphaFoldDB" id="A0A0G4HUU3"/>
<sequence>MSNAERLFQGRSWEEFSKAIRANDEQTAMRIIQEQMKSLSLEKQMSLSKFIEEESIKRGMSEKTEAMNVRGVERSMQAVTRWVEREVSGSRAVSREEQRPSESPLNFSSFPDQDFLKVLYHASSDEYLVTCYEIGVAQWAKNLFEKLSPKGFGIHEKGEEAERVRIKQLALFAIREVAIHEGSVEKMRASEKECDFVAFLAEVMMSSHRVEYRLQTLIALGNFVNTPSGGFTAFRLFNMPNFETALRRCCFAERDVMPWPFFNSSKNKYYTVDREALLANEAARLLSPLALHNPAFLAEVEADMDILAPLQQSRVALSRTPKDKKMMYNLDTFLNCLPADVKARHGIPQSNSGNGPPENLLKMDEALNASRVNPKNVRRCAWHDCGIAGSLQDDVKLSACTGCRAVYYCSRACQKKDWKAGHKDKCREGKKG</sequence>
<protein>
    <recommendedName>
        <fullName evidence="5">MYND-type domain-containing protein</fullName>
    </recommendedName>
</protein>
<dbReference type="VEuPathDB" id="CryptoDB:Cvel_8730"/>
<feature type="domain" description="MYND-type" evidence="5">
    <location>
        <begin position="385"/>
        <end position="426"/>
    </location>
</feature>
<dbReference type="Pfam" id="PF01753">
    <property type="entry name" value="zf-MYND"/>
    <property type="match status" value="1"/>
</dbReference>
<evidence type="ECO:0000259" key="5">
    <source>
        <dbReference type="PROSITE" id="PS50865"/>
    </source>
</evidence>
<keyword evidence="1" id="KW-0479">Metal-binding</keyword>
<dbReference type="PROSITE" id="PS50865">
    <property type="entry name" value="ZF_MYND_2"/>
    <property type="match status" value="1"/>
</dbReference>
<evidence type="ECO:0000256" key="1">
    <source>
        <dbReference type="ARBA" id="ARBA00022723"/>
    </source>
</evidence>
<proteinExistence type="predicted"/>